<keyword evidence="11" id="KW-1185">Reference proteome</keyword>
<protein>
    <recommendedName>
        <fullName evidence="9">Cadherin domain-containing protein</fullName>
    </recommendedName>
</protein>
<dbReference type="GO" id="GO:0005509">
    <property type="term" value="F:calcium ion binding"/>
    <property type="evidence" value="ECO:0007669"/>
    <property type="project" value="UniProtKB-UniRule"/>
</dbReference>
<comment type="subcellular location">
    <subcellularLocation>
        <location evidence="1">Membrane</location>
        <topology evidence="1">Single-pass membrane protein</topology>
    </subcellularLocation>
</comment>
<dbReference type="PROSITE" id="PS00232">
    <property type="entry name" value="CADHERIN_1"/>
    <property type="match status" value="1"/>
</dbReference>
<keyword evidence="2" id="KW-0812">Transmembrane</keyword>
<dbReference type="PANTHER" id="PTHR24028">
    <property type="entry name" value="CADHERIN-87A"/>
    <property type="match status" value="1"/>
</dbReference>
<evidence type="ECO:0000313" key="10">
    <source>
        <dbReference type="EMBL" id="PAA62785.1"/>
    </source>
</evidence>
<dbReference type="PANTHER" id="PTHR24028:SF328">
    <property type="entry name" value="CADHERIN-3"/>
    <property type="match status" value="1"/>
</dbReference>
<evidence type="ECO:0000256" key="7">
    <source>
        <dbReference type="ARBA" id="ARBA00023180"/>
    </source>
</evidence>
<dbReference type="InterPro" id="IPR020894">
    <property type="entry name" value="Cadherin_CS"/>
</dbReference>
<dbReference type="STRING" id="282301.A0A267EMK3"/>
<dbReference type="PROSITE" id="PS50268">
    <property type="entry name" value="CADHERIN_2"/>
    <property type="match status" value="1"/>
</dbReference>
<dbReference type="Proteomes" id="UP000215902">
    <property type="component" value="Unassembled WGS sequence"/>
</dbReference>
<gene>
    <name evidence="10" type="ORF">BOX15_Mlig004429g3</name>
</gene>
<reference evidence="10 11" key="1">
    <citation type="submission" date="2017-06" db="EMBL/GenBank/DDBJ databases">
        <title>A platform for efficient transgenesis in Macrostomum lignano, a flatworm model organism for stem cell research.</title>
        <authorList>
            <person name="Berezikov E."/>
        </authorList>
    </citation>
    <scope>NUCLEOTIDE SEQUENCE [LARGE SCALE GENOMIC DNA]</scope>
    <source>
        <strain evidence="10">DV1</strain>
        <tissue evidence="10">Whole organism</tissue>
    </source>
</reference>
<feature type="domain" description="Cadherin" evidence="9">
    <location>
        <begin position="11"/>
        <end position="52"/>
    </location>
</feature>
<evidence type="ECO:0000256" key="8">
    <source>
        <dbReference type="PROSITE-ProRule" id="PRU00043"/>
    </source>
</evidence>
<keyword evidence="5" id="KW-1133">Transmembrane helix</keyword>
<dbReference type="GO" id="GO:0005886">
    <property type="term" value="C:plasma membrane"/>
    <property type="evidence" value="ECO:0007669"/>
    <property type="project" value="InterPro"/>
</dbReference>
<dbReference type="PRINTS" id="PR00205">
    <property type="entry name" value="CADHERIN"/>
</dbReference>
<evidence type="ECO:0000259" key="9">
    <source>
        <dbReference type="PROSITE" id="PS50268"/>
    </source>
</evidence>
<keyword evidence="7" id="KW-0325">Glycoprotein</keyword>
<dbReference type="InterPro" id="IPR050174">
    <property type="entry name" value="Protocadherin/Cadherin-CA"/>
</dbReference>
<evidence type="ECO:0000256" key="2">
    <source>
        <dbReference type="ARBA" id="ARBA00022692"/>
    </source>
</evidence>
<proteinExistence type="predicted"/>
<evidence type="ECO:0000313" key="11">
    <source>
        <dbReference type="Proteomes" id="UP000215902"/>
    </source>
</evidence>
<evidence type="ECO:0000256" key="4">
    <source>
        <dbReference type="ARBA" id="ARBA00022837"/>
    </source>
</evidence>
<dbReference type="CDD" id="cd11304">
    <property type="entry name" value="Cadherin_repeat"/>
    <property type="match status" value="1"/>
</dbReference>
<name>A0A267EMK3_9PLAT</name>
<dbReference type="InterPro" id="IPR002126">
    <property type="entry name" value="Cadherin-like_dom"/>
</dbReference>
<keyword evidence="3" id="KW-0677">Repeat</keyword>
<dbReference type="Gene3D" id="2.60.40.60">
    <property type="entry name" value="Cadherins"/>
    <property type="match status" value="1"/>
</dbReference>
<dbReference type="GO" id="GO:0007156">
    <property type="term" value="P:homophilic cell adhesion via plasma membrane adhesion molecules"/>
    <property type="evidence" value="ECO:0007669"/>
    <property type="project" value="InterPro"/>
</dbReference>
<feature type="non-terminal residue" evidence="10">
    <location>
        <position position="66"/>
    </location>
</feature>
<dbReference type="SUPFAM" id="SSF49313">
    <property type="entry name" value="Cadherin-like"/>
    <property type="match status" value="1"/>
</dbReference>
<accession>A0A267EMK3</accession>
<dbReference type="OrthoDB" id="6162546at2759"/>
<keyword evidence="6" id="KW-0472">Membrane</keyword>
<dbReference type="InterPro" id="IPR015919">
    <property type="entry name" value="Cadherin-like_sf"/>
</dbReference>
<sequence>NCQLKTTANPDRENCSLHNITIALTDMGTPQRTTQRSFFITIADQNDNTPAFASASFAASVAEESA</sequence>
<evidence type="ECO:0000256" key="6">
    <source>
        <dbReference type="ARBA" id="ARBA00023136"/>
    </source>
</evidence>
<dbReference type="AlphaFoldDB" id="A0A267EMK3"/>
<comment type="caution">
    <text evidence="10">The sequence shown here is derived from an EMBL/GenBank/DDBJ whole genome shotgun (WGS) entry which is preliminary data.</text>
</comment>
<evidence type="ECO:0000256" key="1">
    <source>
        <dbReference type="ARBA" id="ARBA00004167"/>
    </source>
</evidence>
<organism evidence="10 11">
    <name type="scientific">Macrostomum lignano</name>
    <dbReference type="NCBI Taxonomy" id="282301"/>
    <lineage>
        <taxon>Eukaryota</taxon>
        <taxon>Metazoa</taxon>
        <taxon>Spiralia</taxon>
        <taxon>Lophotrochozoa</taxon>
        <taxon>Platyhelminthes</taxon>
        <taxon>Rhabditophora</taxon>
        <taxon>Macrostomorpha</taxon>
        <taxon>Macrostomida</taxon>
        <taxon>Macrostomidae</taxon>
        <taxon>Macrostomum</taxon>
    </lineage>
</organism>
<evidence type="ECO:0000256" key="5">
    <source>
        <dbReference type="ARBA" id="ARBA00022989"/>
    </source>
</evidence>
<evidence type="ECO:0000256" key="3">
    <source>
        <dbReference type="ARBA" id="ARBA00022737"/>
    </source>
</evidence>
<dbReference type="EMBL" id="NIVC01001899">
    <property type="protein sequence ID" value="PAA62785.1"/>
    <property type="molecule type" value="Genomic_DNA"/>
</dbReference>
<keyword evidence="4 8" id="KW-0106">Calcium</keyword>
<feature type="non-terminal residue" evidence="10">
    <location>
        <position position="1"/>
    </location>
</feature>